<dbReference type="Pfam" id="PF09250">
    <property type="entry name" value="Prim-Pol"/>
    <property type="match status" value="1"/>
</dbReference>
<evidence type="ECO:0000313" key="2">
    <source>
        <dbReference type="EMBL" id="MBB5755138.1"/>
    </source>
</evidence>
<name>A0A7W9L421_9HYPH</name>
<dbReference type="SUPFAM" id="SSF56747">
    <property type="entry name" value="Prim-pol domain"/>
    <property type="match status" value="1"/>
</dbReference>
<sequence length="335" mass="37239">MTAAFATWQPRYAEHGVATFPVDGKKPGVTGYLRLGMDASRQLAIRFADADAFGYALGTRSRISVLDVDTKDENVLADAMAVHGPTPIVVRSGSGHWQAWYRHNGERRRIRPDPSRPIDVLGSGFVVAPPSRGARGQYQFVQGTLDDLDRLPVMRTRETPPAAPVAVSDPCSDLILGKRNDTLWRMAMRAAPHVDDLNGLLDWCQTRNSEAPIPLGDDEVSRIAASAWKYESEGRNWIGTGRRLIVPHVLVETLAMDDPHAFALLLYLRKTHWGRDDFVLAKGTAEALGWTLRRFKEARDRLIEVRQIRCIHRGGKGPSDPPIYGWAKGCDFAPQ</sequence>
<dbReference type="InterPro" id="IPR015330">
    <property type="entry name" value="DNA_primase/pol_bifunc_N"/>
</dbReference>
<feature type="domain" description="DNA primase/polymerase bifunctional N-terminal" evidence="1">
    <location>
        <begin position="11"/>
        <end position="167"/>
    </location>
</feature>
<evidence type="ECO:0000313" key="3">
    <source>
        <dbReference type="Proteomes" id="UP000523821"/>
    </source>
</evidence>
<proteinExistence type="predicted"/>
<reference evidence="2 3" key="1">
    <citation type="submission" date="2020-08" db="EMBL/GenBank/DDBJ databases">
        <title>Genomic Encyclopedia of Type Strains, Phase IV (KMG-IV): sequencing the most valuable type-strain genomes for metagenomic binning, comparative biology and taxonomic classification.</title>
        <authorList>
            <person name="Goeker M."/>
        </authorList>
    </citation>
    <scope>NUCLEOTIDE SEQUENCE [LARGE SCALE GENOMIC DNA]</scope>
    <source>
        <strain evidence="2 3">DSM 16268</strain>
    </source>
</reference>
<accession>A0A7W9L421</accession>
<evidence type="ECO:0000259" key="1">
    <source>
        <dbReference type="SMART" id="SM00943"/>
    </source>
</evidence>
<dbReference type="SMART" id="SM00943">
    <property type="entry name" value="Prim-Pol"/>
    <property type="match status" value="1"/>
</dbReference>
<dbReference type="Proteomes" id="UP000523821">
    <property type="component" value="Unassembled WGS sequence"/>
</dbReference>
<dbReference type="InterPro" id="IPR014820">
    <property type="entry name" value="PriCT_1"/>
</dbReference>
<comment type="caution">
    <text evidence="2">The sequence shown here is derived from an EMBL/GenBank/DDBJ whole genome shotgun (WGS) entry which is preliminary data.</text>
</comment>
<protein>
    <recommendedName>
        <fullName evidence="1">DNA primase/polymerase bifunctional N-terminal domain-containing protein</fullName>
    </recommendedName>
</protein>
<keyword evidence="3" id="KW-1185">Reference proteome</keyword>
<dbReference type="Pfam" id="PF08708">
    <property type="entry name" value="PriCT_1"/>
    <property type="match status" value="1"/>
</dbReference>
<gene>
    <name evidence="2" type="ORF">GGQ63_004237</name>
</gene>
<dbReference type="AlphaFoldDB" id="A0A7W9L421"/>
<dbReference type="EMBL" id="JACHOO010000013">
    <property type="protein sequence ID" value="MBB5755138.1"/>
    <property type="molecule type" value="Genomic_DNA"/>
</dbReference>
<dbReference type="RefSeq" id="WP_246429918.1">
    <property type="nucleotide sequence ID" value="NZ_JACHOO010000013.1"/>
</dbReference>
<organism evidence="2 3">
    <name type="scientific">Prosthecomicrobium pneumaticum</name>
    <dbReference type="NCBI Taxonomy" id="81895"/>
    <lineage>
        <taxon>Bacteria</taxon>
        <taxon>Pseudomonadati</taxon>
        <taxon>Pseudomonadota</taxon>
        <taxon>Alphaproteobacteria</taxon>
        <taxon>Hyphomicrobiales</taxon>
        <taxon>Kaistiaceae</taxon>
        <taxon>Prosthecomicrobium</taxon>
    </lineage>
</organism>